<evidence type="ECO:0000256" key="1">
    <source>
        <dbReference type="SAM" id="MobiDB-lite"/>
    </source>
</evidence>
<evidence type="ECO:0000313" key="3">
    <source>
        <dbReference type="Proteomes" id="UP000463470"/>
    </source>
</evidence>
<reference evidence="2 3" key="1">
    <citation type="submission" date="2020-01" db="EMBL/GenBank/DDBJ databases">
        <title>Whole-genome sequence of Heliobacterium undosum DSM 13378.</title>
        <authorList>
            <person name="Kyndt J.A."/>
            <person name="Meyer T.E."/>
        </authorList>
    </citation>
    <scope>NUCLEOTIDE SEQUENCE [LARGE SCALE GENOMIC DNA]</scope>
    <source>
        <strain evidence="2 3">DSM 13378</strain>
    </source>
</reference>
<dbReference type="EMBL" id="WXEY01000027">
    <property type="protein sequence ID" value="MZP31170.1"/>
    <property type="molecule type" value="Genomic_DNA"/>
</dbReference>
<keyword evidence="3" id="KW-1185">Reference proteome</keyword>
<proteinExistence type="predicted"/>
<sequence>MQDESSMKGEMKTAKELKKEDVASNWSRRGQLGILPVRLIFLVAATSLG</sequence>
<gene>
    <name evidence="2" type="ORF">GTO91_15795</name>
</gene>
<comment type="caution">
    <text evidence="2">The sequence shown here is derived from an EMBL/GenBank/DDBJ whole genome shotgun (WGS) entry which is preliminary data.</text>
</comment>
<dbReference type="AlphaFoldDB" id="A0A845L966"/>
<evidence type="ECO:0000313" key="2">
    <source>
        <dbReference type="EMBL" id="MZP31170.1"/>
    </source>
</evidence>
<name>A0A845L966_9FIRM</name>
<dbReference type="RefSeq" id="WP_161259690.1">
    <property type="nucleotide sequence ID" value="NZ_WXEY01000027.1"/>
</dbReference>
<accession>A0A845L966</accession>
<dbReference type="Proteomes" id="UP000463470">
    <property type="component" value="Unassembled WGS sequence"/>
</dbReference>
<organism evidence="2 3">
    <name type="scientific">Heliomicrobium undosum</name>
    <dbReference type="NCBI Taxonomy" id="121734"/>
    <lineage>
        <taxon>Bacteria</taxon>
        <taxon>Bacillati</taxon>
        <taxon>Bacillota</taxon>
        <taxon>Clostridia</taxon>
        <taxon>Eubacteriales</taxon>
        <taxon>Heliobacteriaceae</taxon>
        <taxon>Heliomicrobium</taxon>
    </lineage>
</organism>
<feature type="region of interest" description="Disordered" evidence="1">
    <location>
        <begin position="1"/>
        <end position="20"/>
    </location>
</feature>
<protein>
    <submittedName>
        <fullName evidence="2">Uncharacterized protein</fullName>
    </submittedName>
</protein>